<evidence type="ECO:0000256" key="5">
    <source>
        <dbReference type="ARBA" id="ARBA00033751"/>
    </source>
</evidence>
<comment type="similarity">
    <text evidence="5">Belongs to the metallo-beta-lactamase superfamily. Type III sulfatase family.</text>
</comment>
<keyword evidence="3 10" id="KW-0378">Hydrolase</keyword>
<dbReference type="GO" id="GO:0018741">
    <property type="term" value="F:linear primary-alkylsulfatase activity"/>
    <property type="evidence" value="ECO:0007669"/>
    <property type="project" value="UniProtKB-EC"/>
</dbReference>
<evidence type="ECO:0000256" key="1">
    <source>
        <dbReference type="ARBA" id="ARBA00001947"/>
    </source>
</evidence>
<keyword evidence="2" id="KW-0479">Metal-binding</keyword>
<dbReference type="Gene3D" id="1.25.40.880">
    <property type="entry name" value="Alkyl sulfatase, dimerisation domain"/>
    <property type="match status" value="1"/>
</dbReference>
<gene>
    <name evidence="10" type="primary">yjcS_2</name>
    <name evidence="10" type="ORF">hbim_03862</name>
</gene>
<dbReference type="PANTHER" id="PTHR43223">
    <property type="entry name" value="ALKYL/ARYL-SULFATASE"/>
    <property type="match status" value="1"/>
</dbReference>
<evidence type="ECO:0000256" key="3">
    <source>
        <dbReference type="ARBA" id="ARBA00022801"/>
    </source>
</evidence>
<dbReference type="InterPro" id="IPR036527">
    <property type="entry name" value="SCP2_sterol-bd_dom_sf"/>
</dbReference>
<dbReference type="Proteomes" id="UP001241092">
    <property type="component" value="Chromosome"/>
</dbReference>
<accession>A0AAI8XLT1</accession>
<evidence type="ECO:0000256" key="8">
    <source>
        <dbReference type="ARBA" id="ARBA00075789"/>
    </source>
</evidence>
<keyword evidence="4" id="KW-0862">Zinc</keyword>
<dbReference type="InterPro" id="IPR029229">
    <property type="entry name" value="Alkyl_sulf_C"/>
</dbReference>
<reference evidence="10" key="1">
    <citation type="submission" date="2023-03" db="EMBL/GenBank/DDBJ databases">
        <title>Draft genome sequence of a Mycolicibacterium mageritense strain H4_3_1 isolated from a hybrid biological-inorganic system reactor.</title>
        <authorList>
            <person name="Feng X."/>
            <person name="Kazama D."/>
            <person name="Sato K."/>
            <person name="Kobayashi H."/>
        </authorList>
    </citation>
    <scope>NUCLEOTIDE SEQUENCE</scope>
    <source>
        <strain evidence="10">H4_3_1</strain>
    </source>
</reference>
<dbReference type="GO" id="GO:0046983">
    <property type="term" value="F:protein dimerization activity"/>
    <property type="evidence" value="ECO:0007669"/>
    <property type="project" value="InterPro"/>
</dbReference>
<evidence type="ECO:0000256" key="6">
    <source>
        <dbReference type="ARBA" id="ARBA00066568"/>
    </source>
</evidence>
<dbReference type="InterPro" id="IPR036866">
    <property type="entry name" value="RibonucZ/Hydroxyglut_hydro"/>
</dbReference>
<dbReference type="RefSeq" id="WP_276821916.1">
    <property type="nucleotide sequence ID" value="NZ_AP027452.1"/>
</dbReference>
<dbReference type="PANTHER" id="PTHR43223:SF1">
    <property type="entry name" value="ALKYL_ARYL-SULFATASE BDS1"/>
    <property type="match status" value="1"/>
</dbReference>
<dbReference type="InterPro" id="IPR044097">
    <property type="entry name" value="Bds1/SdsA1_MBL-fold"/>
</dbReference>
<proteinExistence type="inferred from homology"/>
<dbReference type="InterPro" id="IPR052195">
    <property type="entry name" value="Bact_Alkyl/Aryl-Sulfatase"/>
</dbReference>
<evidence type="ECO:0000256" key="7">
    <source>
        <dbReference type="ARBA" id="ARBA00068034"/>
    </source>
</evidence>
<organism evidence="10 11">
    <name type="scientific">Mycolicibacterium mageritense</name>
    <name type="common">Mycobacterium mageritense</name>
    <dbReference type="NCBI Taxonomy" id="53462"/>
    <lineage>
        <taxon>Bacteria</taxon>
        <taxon>Bacillati</taxon>
        <taxon>Actinomycetota</taxon>
        <taxon>Actinomycetes</taxon>
        <taxon>Mycobacteriales</taxon>
        <taxon>Mycobacteriaceae</taxon>
        <taxon>Mycolicibacterium</taxon>
    </lineage>
</organism>
<dbReference type="InterPro" id="IPR038536">
    <property type="entry name" value="Alkyl/aryl-sulf_dimr_sf"/>
</dbReference>
<dbReference type="EC" id="3.1.6.21" evidence="6"/>
<sequence length="695" mass="76446">MGPNSNVQNAGEGDDFRARLPRRKILGGLAVAGAATTLIAACDDKSGTASGGGGGGGALTTDNSVKGASEATKSANKKVLDTLPFNDRSDFEDAKRGLLSRPDTLTIKNENGDVVWDLEQYKGYIADGKPAPDTVNPSLWRNAQLCMEYGLFEVVPDRIYQVRGYDLSNVTFVRGDTGWIVVDTAISPETAKAALDLTNRHLGARPIVAVVHSHSHVDHYGGVRGIVNQADVDSGKVKIIAPQAFVEDAVSENVIAGNAMSRRAIYMYGALLPRNAEGGVNGGLGMTVSTGVPTLIIPTDIITTTGQKMTVDGVDMEFQMTPGTEAPTEMNTFFPQFKAMWMAENTTNTMHNLLTLRGAQVRDARIWAKFLDDTIRVYGPNTDVKFQSHHWPMWGRDKIIDYWKKQRDMYKYMHDQSVRMMNQGLVGSEIAEEIAFPPEINNFWPDRGYYGTLKHNSRAVYQRYMGWYDGNPSDLDDLPPQAAAKKYVEYMGGEAAILDKAKKDFDNGDYRWTAMVLKHVVFANPDSVNGKNLLADSYEQLGYQAESGPWRSVYLQGAYELRNGVPTAGGTDTASPDTIDAMPPEMMFDYLGVRLNGPKAAGKNIKLNVTFDDLKKDYTLVVENGVLNYQPGKLPDANASLTLSKDTMNQIQMGKLKLDDGINQNKVKVDGNRDSVTEFIGLMDTFPFWFNIVTP</sequence>
<dbReference type="InterPro" id="IPR029228">
    <property type="entry name" value="Alkyl_sulf_dimr"/>
</dbReference>
<dbReference type="EMBL" id="AP027452">
    <property type="protein sequence ID" value="BDY29919.1"/>
    <property type="molecule type" value="Genomic_DNA"/>
</dbReference>
<dbReference type="Pfam" id="PF14864">
    <property type="entry name" value="Alkyl_sulf_C"/>
    <property type="match status" value="1"/>
</dbReference>
<dbReference type="FunFam" id="1.25.40.880:FF:000001">
    <property type="entry name" value="SDS hydrolase SdsA1"/>
    <property type="match status" value="1"/>
</dbReference>
<dbReference type="Pfam" id="PF14863">
    <property type="entry name" value="Alkyl_sulf_dimr"/>
    <property type="match status" value="1"/>
</dbReference>
<dbReference type="SUPFAM" id="SSF55718">
    <property type="entry name" value="SCP-like"/>
    <property type="match status" value="1"/>
</dbReference>
<dbReference type="AlphaFoldDB" id="A0AAI8XLT1"/>
<dbReference type="Gene3D" id="3.30.1050.10">
    <property type="entry name" value="SCP2 sterol-binding domain"/>
    <property type="match status" value="1"/>
</dbReference>
<dbReference type="CDD" id="cd07710">
    <property type="entry name" value="arylsulfatase_Sdsa1-like_MBL-fold"/>
    <property type="match status" value="1"/>
</dbReference>
<protein>
    <recommendedName>
        <fullName evidence="7">Linear primary-alkylsulfatase</fullName>
        <ecNumber evidence="6">3.1.6.21</ecNumber>
    </recommendedName>
    <alternativeName>
        <fullName evidence="8">Type III linear primary-alkylsulfatase</fullName>
    </alternativeName>
</protein>
<evidence type="ECO:0000256" key="4">
    <source>
        <dbReference type="ARBA" id="ARBA00022833"/>
    </source>
</evidence>
<comment type="cofactor">
    <cofactor evidence="1">
        <name>Zn(2+)</name>
        <dbReference type="ChEBI" id="CHEBI:29105"/>
    </cofactor>
</comment>
<dbReference type="InterPro" id="IPR001279">
    <property type="entry name" value="Metallo-B-lactamas"/>
</dbReference>
<feature type="domain" description="Metallo-beta-lactamase" evidence="9">
    <location>
        <begin position="167"/>
        <end position="389"/>
    </location>
</feature>
<dbReference type="SUPFAM" id="SSF56281">
    <property type="entry name" value="Metallo-hydrolase/oxidoreductase"/>
    <property type="match status" value="1"/>
</dbReference>
<evidence type="ECO:0000259" key="9">
    <source>
        <dbReference type="SMART" id="SM00849"/>
    </source>
</evidence>
<dbReference type="Gene3D" id="3.60.15.30">
    <property type="entry name" value="Metallo-beta-lactamase domain"/>
    <property type="match status" value="1"/>
</dbReference>
<dbReference type="GO" id="GO:0046872">
    <property type="term" value="F:metal ion binding"/>
    <property type="evidence" value="ECO:0007669"/>
    <property type="project" value="UniProtKB-KW"/>
</dbReference>
<dbReference type="Pfam" id="PF00753">
    <property type="entry name" value="Lactamase_B"/>
    <property type="match status" value="1"/>
</dbReference>
<dbReference type="SMART" id="SM00849">
    <property type="entry name" value="Lactamase_B"/>
    <property type="match status" value="1"/>
</dbReference>
<name>A0AAI8XLT1_MYCME</name>
<dbReference type="FunFam" id="3.60.15.30:FF:000001">
    <property type="entry name" value="Alkyl/aryl-sulfatase BDS1"/>
    <property type="match status" value="1"/>
</dbReference>
<evidence type="ECO:0000256" key="2">
    <source>
        <dbReference type="ARBA" id="ARBA00022723"/>
    </source>
</evidence>
<evidence type="ECO:0000313" key="11">
    <source>
        <dbReference type="Proteomes" id="UP001241092"/>
    </source>
</evidence>
<dbReference type="GO" id="GO:0018909">
    <property type="term" value="P:dodecyl sulfate metabolic process"/>
    <property type="evidence" value="ECO:0007669"/>
    <property type="project" value="InterPro"/>
</dbReference>
<evidence type="ECO:0000313" key="10">
    <source>
        <dbReference type="EMBL" id="BDY29919.1"/>
    </source>
</evidence>